<feature type="transmembrane region" description="Helical" evidence="1">
    <location>
        <begin position="17"/>
        <end position="38"/>
    </location>
</feature>
<reference evidence="2" key="1">
    <citation type="submission" date="2015-04" db="UniProtKB">
        <authorList>
            <consortium name="EnsemblPlants"/>
        </authorList>
    </citation>
    <scope>IDENTIFICATION</scope>
</reference>
<protein>
    <submittedName>
        <fullName evidence="2">Uncharacterized protein</fullName>
    </submittedName>
</protein>
<keyword evidence="1" id="KW-0472">Membrane</keyword>
<evidence type="ECO:0000256" key="1">
    <source>
        <dbReference type="SAM" id="Phobius"/>
    </source>
</evidence>
<dbReference type="Gramene" id="OMERI01G10340.1">
    <property type="protein sequence ID" value="OMERI01G10340.1"/>
    <property type="gene ID" value="OMERI01G10340"/>
</dbReference>
<evidence type="ECO:0000313" key="3">
    <source>
        <dbReference type="Proteomes" id="UP000008021"/>
    </source>
</evidence>
<keyword evidence="3" id="KW-1185">Reference proteome</keyword>
<sequence>MASAASRAAMRSSDFQTAAVGIGFALSCGVLPVVMSLVLPLPRVYQAVMSDWALILFFAAGVQAHKRPIIWCVGKCDVFGILARILKKLITICDHFNKAMRKACLGSRWNKDINLWRQVFVNNPVYDR</sequence>
<reference evidence="2" key="2">
    <citation type="submission" date="2018-05" db="EMBL/GenBank/DDBJ databases">
        <title>OmerRS3 (Oryza meridionalis Reference Sequence Version 3).</title>
        <authorList>
            <person name="Zhang J."/>
            <person name="Kudrna D."/>
            <person name="Lee S."/>
            <person name="Talag J."/>
            <person name="Welchert J."/>
            <person name="Wing R.A."/>
        </authorList>
    </citation>
    <scope>NUCLEOTIDE SEQUENCE [LARGE SCALE GENOMIC DNA]</scope>
    <source>
        <strain evidence="2">cv. OR44</strain>
    </source>
</reference>
<evidence type="ECO:0000313" key="2">
    <source>
        <dbReference type="EnsemblPlants" id="OMERI01G10340.1"/>
    </source>
</evidence>
<name>A0A0E0C0C1_9ORYZ</name>
<keyword evidence="1" id="KW-0812">Transmembrane</keyword>
<accession>A0A0E0C0C1</accession>
<dbReference type="HOGENOM" id="CLU_1963083_0_0_1"/>
<dbReference type="Proteomes" id="UP000008021">
    <property type="component" value="Chromosome 1"/>
</dbReference>
<keyword evidence="1" id="KW-1133">Transmembrane helix</keyword>
<dbReference type="PROSITE" id="PS51257">
    <property type="entry name" value="PROKAR_LIPOPROTEIN"/>
    <property type="match status" value="1"/>
</dbReference>
<dbReference type="AlphaFoldDB" id="A0A0E0C0C1"/>
<dbReference type="EnsemblPlants" id="OMERI01G10340.1">
    <property type="protein sequence ID" value="OMERI01G10340.1"/>
    <property type="gene ID" value="OMERI01G10340"/>
</dbReference>
<proteinExistence type="predicted"/>
<organism evidence="2">
    <name type="scientific">Oryza meridionalis</name>
    <dbReference type="NCBI Taxonomy" id="40149"/>
    <lineage>
        <taxon>Eukaryota</taxon>
        <taxon>Viridiplantae</taxon>
        <taxon>Streptophyta</taxon>
        <taxon>Embryophyta</taxon>
        <taxon>Tracheophyta</taxon>
        <taxon>Spermatophyta</taxon>
        <taxon>Magnoliopsida</taxon>
        <taxon>Liliopsida</taxon>
        <taxon>Poales</taxon>
        <taxon>Poaceae</taxon>
        <taxon>BOP clade</taxon>
        <taxon>Oryzoideae</taxon>
        <taxon>Oryzeae</taxon>
        <taxon>Oryzinae</taxon>
        <taxon>Oryza</taxon>
    </lineage>
</organism>